<feature type="transmembrane region" description="Helical" evidence="9">
    <location>
        <begin position="25"/>
        <end position="42"/>
    </location>
</feature>
<dbReference type="RefSeq" id="WP_111592041.1">
    <property type="nucleotide sequence ID" value="NZ_QLMA01000003.1"/>
</dbReference>
<dbReference type="GO" id="GO:0005254">
    <property type="term" value="F:chloride channel activity"/>
    <property type="evidence" value="ECO:0007669"/>
    <property type="project" value="InterPro"/>
</dbReference>
<evidence type="ECO:0000256" key="5">
    <source>
        <dbReference type="ARBA" id="ARBA00022989"/>
    </source>
</evidence>
<keyword evidence="4 9" id="KW-0812">Transmembrane</keyword>
<keyword evidence="11" id="KW-1185">Reference proteome</keyword>
<dbReference type="AlphaFoldDB" id="A0A327W3M5"/>
<evidence type="ECO:0000256" key="8">
    <source>
        <dbReference type="ARBA" id="ARBA00034708"/>
    </source>
</evidence>
<keyword evidence="5 9" id="KW-1133">Transmembrane helix</keyword>
<evidence type="ECO:0000256" key="6">
    <source>
        <dbReference type="ARBA" id="ARBA00023065"/>
    </source>
</evidence>
<protein>
    <submittedName>
        <fullName evidence="10">Putative membrane protein</fullName>
    </submittedName>
</protein>
<dbReference type="PANTHER" id="PTHR33281:SF19">
    <property type="entry name" value="VOLTAGE-DEPENDENT ANION CHANNEL-FORMING PROTEIN YNEE"/>
    <property type="match status" value="1"/>
</dbReference>
<organism evidence="10 11">
    <name type="scientific">Chitinophaga dinghuensis</name>
    <dbReference type="NCBI Taxonomy" id="1539050"/>
    <lineage>
        <taxon>Bacteria</taxon>
        <taxon>Pseudomonadati</taxon>
        <taxon>Bacteroidota</taxon>
        <taxon>Chitinophagia</taxon>
        <taxon>Chitinophagales</taxon>
        <taxon>Chitinophagaceae</taxon>
        <taxon>Chitinophaga</taxon>
    </lineage>
</organism>
<comment type="similarity">
    <text evidence="8">Belongs to the anion channel-forming bestrophin (TC 1.A.46) family.</text>
</comment>
<feature type="transmembrane region" description="Helical" evidence="9">
    <location>
        <begin position="58"/>
        <end position="75"/>
    </location>
</feature>
<name>A0A327W3M5_9BACT</name>
<evidence type="ECO:0000256" key="2">
    <source>
        <dbReference type="ARBA" id="ARBA00022448"/>
    </source>
</evidence>
<gene>
    <name evidence="10" type="ORF">CLV59_103359</name>
</gene>
<evidence type="ECO:0000313" key="10">
    <source>
        <dbReference type="EMBL" id="RAJ83392.1"/>
    </source>
</evidence>
<keyword evidence="3" id="KW-1003">Cell membrane</keyword>
<dbReference type="Proteomes" id="UP000249819">
    <property type="component" value="Unassembled WGS sequence"/>
</dbReference>
<keyword evidence="2" id="KW-0813">Transport</keyword>
<reference evidence="10 11" key="1">
    <citation type="submission" date="2018-06" db="EMBL/GenBank/DDBJ databases">
        <title>Genomic Encyclopedia of Archaeal and Bacterial Type Strains, Phase II (KMG-II): from individual species to whole genera.</title>
        <authorList>
            <person name="Goeker M."/>
        </authorList>
    </citation>
    <scope>NUCLEOTIDE SEQUENCE [LARGE SCALE GENOMIC DNA]</scope>
    <source>
        <strain evidence="10 11">DSM 29821</strain>
    </source>
</reference>
<proteinExistence type="inferred from homology"/>
<evidence type="ECO:0000256" key="3">
    <source>
        <dbReference type="ARBA" id="ARBA00022475"/>
    </source>
</evidence>
<dbReference type="EMBL" id="QLMA01000003">
    <property type="protein sequence ID" value="RAJ83392.1"/>
    <property type="molecule type" value="Genomic_DNA"/>
</dbReference>
<dbReference type="GO" id="GO:0005886">
    <property type="term" value="C:plasma membrane"/>
    <property type="evidence" value="ECO:0007669"/>
    <property type="project" value="UniProtKB-SubCell"/>
</dbReference>
<keyword evidence="7 9" id="KW-0472">Membrane</keyword>
<dbReference type="Pfam" id="PF25539">
    <property type="entry name" value="Bestrophin_2"/>
    <property type="match status" value="1"/>
</dbReference>
<evidence type="ECO:0000256" key="4">
    <source>
        <dbReference type="ARBA" id="ARBA00022692"/>
    </source>
</evidence>
<evidence type="ECO:0000256" key="9">
    <source>
        <dbReference type="SAM" id="Phobius"/>
    </source>
</evidence>
<accession>A0A327W3M5</accession>
<evidence type="ECO:0000256" key="7">
    <source>
        <dbReference type="ARBA" id="ARBA00023136"/>
    </source>
</evidence>
<keyword evidence="6" id="KW-0406">Ion transport</keyword>
<dbReference type="PANTHER" id="PTHR33281">
    <property type="entry name" value="UPF0187 PROTEIN YNEE"/>
    <property type="match status" value="1"/>
</dbReference>
<dbReference type="InterPro" id="IPR044669">
    <property type="entry name" value="YneE/VCCN1/2-like"/>
</dbReference>
<comment type="caution">
    <text evidence="10">The sequence shown here is derived from an EMBL/GenBank/DDBJ whole genome shotgun (WGS) entry which is preliminary data.</text>
</comment>
<feature type="transmembrane region" description="Helical" evidence="9">
    <location>
        <begin position="241"/>
        <end position="261"/>
    </location>
</feature>
<evidence type="ECO:0000313" key="11">
    <source>
        <dbReference type="Proteomes" id="UP000249819"/>
    </source>
</evidence>
<evidence type="ECO:0000256" key="1">
    <source>
        <dbReference type="ARBA" id="ARBA00004651"/>
    </source>
</evidence>
<sequence>MINYNPKDWFTFIFRIHKADTVRKLFPMFIALSIYSGAIAWLELEYWKLSANSEVKNISLMHGLLGFVISLLLVFRTNTAYDRWWEGRRQWGTIVNSSRNFAIKLQAMLPASNTAARAWFKVMIPNYAFSLKNHLRKLWLPEEMEALPGGASVDIDPNKHIPNQLAGLMMQKTMELHREGQLSGDQLIILNNELQSFTEVCGACERIKNTPIPFSYSVFIKKFIFFYIMTMPFGYVFSLGYLIIPMIVFIFFVLASLELIAEEIEDPFGKDANDLPTDSICGNIRQHVGEIL</sequence>
<dbReference type="OrthoDB" id="445589at2"/>
<comment type="subcellular location">
    <subcellularLocation>
        <location evidence="1">Cell membrane</location>
        <topology evidence="1">Multi-pass membrane protein</topology>
    </subcellularLocation>
</comment>